<dbReference type="InterPro" id="IPR027417">
    <property type="entry name" value="P-loop_NTPase"/>
</dbReference>
<name>A0A059KNV8_9BURK</name>
<feature type="domain" description="AAA" evidence="2">
    <location>
        <begin position="93"/>
        <end position="270"/>
    </location>
</feature>
<dbReference type="AlphaFoldDB" id="A0A059KNV8"/>
<dbReference type="Pfam" id="PF13614">
    <property type="entry name" value="AAA_31"/>
    <property type="match status" value="1"/>
</dbReference>
<evidence type="ECO:0000313" key="4">
    <source>
        <dbReference type="Proteomes" id="UP000026714"/>
    </source>
</evidence>
<dbReference type="PATRIC" id="fig|1286631.3.peg.1494"/>
<reference evidence="3 4" key="1">
    <citation type="journal article" date="2014" name="FEMS Microbiol. Ecol.">
        <title>Sphaerotilus natans encrusted with nanoball-shaped Fe(III) oxide minerals formed by nitrate-reducing mixotrophic Fe(II) oxidation.</title>
        <authorList>
            <person name="Park S."/>
            <person name="Kim D.H."/>
            <person name="Lee J.H."/>
            <person name="Hur H.G."/>
        </authorList>
    </citation>
    <scope>NUCLEOTIDE SEQUENCE [LARGE SCALE GENOMIC DNA]</scope>
    <source>
        <strain evidence="3 4">DSM 6575</strain>
    </source>
</reference>
<organism evidence="3 4">
    <name type="scientific">Sphaerotilus natans subsp. natans DSM 6575</name>
    <dbReference type="NCBI Taxonomy" id="1286631"/>
    <lineage>
        <taxon>Bacteria</taxon>
        <taxon>Pseudomonadati</taxon>
        <taxon>Pseudomonadota</taxon>
        <taxon>Betaproteobacteria</taxon>
        <taxon>Burkholderiales</taxon>
        <taxon>Sphaerotilaceae</taxon>
        <taxon>Sphaerotilus</taxon>
    </lineage>
</organism>
<dbReference type="eggNOG" id="COG1192">
    <property type="taxonomic scope" value="Bacteria"/>
</dbReference>
<protein>
    <recommendedName>
        <fullName evidence="2">AAA domain-containing protein</fullName>
    </recommendedName>
</protein>
<evidence type="ECO:0000313" key="3">
    <source>
        <dbReference type="EMBL" id="KDB52914.1"/>
    </source>
</evidence>
<comment type="caution">
    <text evidence="3">The sequence shown here is derived from an EMBL/GenBank/DDBJ whole genome shotgun (WGS) entry which is preliminary data.</text>
</comment>
<accession>A0A059KNV8</accession>
<sequence>MNPETRNDAEPVLPDDDVTEPSPLRGGIRLKLAMDLCRWAGSPQSFRSFFPGVAKAGSAYHNLYTPLQIRQARLKMLGVEEEVWRPLDLMPPIIYCRMAKGGVGKTTIAANIASCMAMQGHRVLMIDADPQASLTSMFGIDWTVEKIRHVGHALRDHEQGYPVVFDESIVRPIYADGMLDLIASDITLANIESWLTTVLNREAVVDRLFRSYVEFWSAYDVIVIDSAPGSSQLSNALMYAARCVLAVVMLDGQSIKAMEVLAHNIHELNRAYPDLHAGVHLVANGFDARQTTCQASLEILRAAYPGMIDPCIIPRYAAFARQVSLYSDAESGPILEREPNSPAAKAIIELTRSLIGFYDVKLAEQIPVIPDTQRSRRKG</sequence>
<dbReference type="STRING" id="34103.SAMN05421778_1326"/>
<dbReference type="CDD" id="cd02042">
    <property type="entry name" value="ParAB_family"/>
    <property type="match status" value="1"/>
</dbReference>
<dbReference type="PANTHER" id="PTHR13696:SF99">
    <property type="entry name" value="COBYRINIC ACID AC-DIAMIDE SYNTHASE"/>
    <property type="match status" value="1"/>
</dbReference>
<dbReference type="InterPro" id="IPR025669">
    <property type="entry name" value="AAA_dom"/>
</dbReference>
<evidence type="ECO:0000256" key="1">
    <source>
        <dbReference type="SAM" id="MobiDB-lite"/>
    </source>
</evidence>
<dbReference type="Proteomes" id="UP000026714">
    <property type="component" value="Unassembled WGS sequence"/>
</dbReference>
<dbReference type="EMBL" id="AZRA01000038">
    <property type="protein sequence ID" value="KDB52914.1"/>
    <property type="molecule type" value="Genomic_DNA"/>
</dbReference>
<dbReference type="InterPro" id="IPR050678">
    <property type="entry name" value="DNA_Partitioning_ATPase"/>
</dbReference>
<proteinExistence type="predicted"/>
<feature type="region of interest" description="Disordered" evidence="1">
    <location>
        <begin position="1"/>
        <end position="24"/>
    </location>
</feature>
<evidence type="ECO:0000259" key="2">
    <source>
        <dbReference type="Pfam" id="PF13614"/>
    </source>
</evidence>
<dbReference type="Gene3D" id="3.40.50.300">
    <property type="entry name" value="P-loop containing nucleotide triphosphate hydrolases"/>
    <property type="match status" value="1"/>
</dbReference>
<gene>
    <name evidence="3" type="ORF">X805_15180</name>
</gene>
<dbReference type="SUPFAM" id="SSF52540">
    <property type="entry name" value="P-loop containing nucleoside triphosphate hydrolases"/>
    <property type="match status" value="1"/>
</dbReference>
<dbReference type="PANTHER" id="PTHR13696">
    <property type="entry name" value="P-LOOP CONTAINING NUCLEOSIDE TRIPHOSPHATE HYDROLASE"/>
    <property type="match status" value="1"/>
</dbReference>
<keyword evidence="4" id="KW-1185">Reference proteome</keyword>